<proteinExistence type="predicted"/>
<keyword evidence="2" id="KW-0238">DNA-binding</keyword>
<dbReference type="PRINTS" id="PR00598">
    <property type="entry name" value="HTHMARR"/>
</dbReference>
<evidence type="ECO:0000313" key="2">
    <source>
        <dbReference type="EMBL" id="MDQ0585530.1"/>
    </source>
</evidence>
<dbReference type="InterPro" id="IPR039422">
    <property type="entry name" value="MarR/SlyA-like"/>
</dbReference>
<name>A0ABU0P2A9_STRRH</name>
<dbReference type="EMBL" id="JAUSWV010000002">
    <property type="protein sequence ID" value="MDQ0585530.1"/>
    <property type="molecule type" value="Genomic_DNA"/>
</dbReference>
<dbReference type="SUPFAM" id="SSF46785">
    <property type="entry name" value="Winged helix' DNA-binding domain"/>
    <property type="match status" value="1"/>
</dbReference>
<dbReference type="GO" id="GO:0003677">
    <property type="term" value="F:DNA binding"/>
    <property type="evidence" value="ECO:0007669"/>
    <property type="project" value="UniProtKB-KW"/>
</dbReference>
<organism evidence="2 3">
    <name type="scientific">Streptomyces rishiriensis</name>
    <dbReference type="NCBI Taxonomy" id="68264"/>
    <lineage>
        <taxon>Bacteria</taxon>
        <taxon>Bacillati</taxon>
        <taxon>Actinomycetota</taxon>
        <taxon>Actinomycetes</taxon>
        <taxon>Kitasatosporales</taxon>
        <taxon>Streptomycetaceae</taxon>
        <taxon>Streptomyces</taxon>
    </lineage>
</organism>
<accession>A0ABU0P2A9</accession>
<feature type="domain" description="HTH marR-type" evidence="1">
    <location>
        <begin position="1"/>
        <end position="154"/>
    </location>
</feature>
<dbReference type="InterPro" id="IPR036390">
    <property type="entry name" value="WH_DNA-bd_sf"/>
</dbReference>
<dbReference type="PANTHER" id="PTHR33164">
    <property type="entry name" value="TRANSCRIPTIONAL REGULATOR, MARR FAMILY"/>
    <property type="match status" value="1"/>
</dbReference>
<dbReference type="PROSITE" id="PS50995">
    <property type="entry name" value="HTH_MARR_2"/>
    <property type="match status" value="1"/>
</dbReference>
<gene>
    <name evidence="2" type="ORF">QF030_007708</name>
</gene>
<comment type="caution">
    <text evidence="2">The sequence shown here is derived from an EMBL/GenBank/DDBJ whole genome shotgun (WGS) entry which is preliminary data.</text>
</comment>
<dbReference type="Pfam" id="PF12802">
    <property type="entry name" value="MarR_2"/>
    <property type="match status" value="1"/>
</dbReference>
<protein>
    <submittedName>
        <fullName evidence="2">DNA-binding MarR family transcriptional regulator</fullName>
    </submittedName>
</protein>
<evidence type="ECO:0000259" key="1">
    <source>
        <dbReference type="PROSITE" id="PS50995"/>
    </source>
</evidence>
<dbReference type="PANTHER" id="PTHR33164:SF95">
    <property type="entry name" value="TRANSCRIPTIONAL REGULATOR"/>
    <property type="match status" value="1"/>
</dbReference>
<dbReference type="Gene3D" id="1.10.10.10">
    <property type="entry name" value="Winged helix-like DNA-binding domain superfamily/Winged helix DNA-binding domain"/>
    <property type="match status" value="1"/>
</dbReference>
<dbReference type="Proteomes" id="UP001230654">
    <property type="component" value="Unassembled WGS sequence"/>
</dbReference>
<dbReference type="InterPro" id="IPR000835">
    <property type="entry name" value="HTH_MarR-typ"/>
</dbReference>
<keyword evidence="3" id="KW-1185">Reference proteome</keyword>
<sequence length="159" mass="17927">MDVGPTHTYKVLVMDEIPRRLTAKPSWLITQLAVHARRLVFAGFTAAGARGYHYRILAALHEFGPASQAELGRRCRVDRSDVVSAVNRLVEQGFVDRAPDPHHGRRNQVSLTPDGAEQLRRLDQLLDQVQDDLLEPLSAEDRQTLTRLLGRVLAHHESR</sequence>
<evidence type="ECO:0000313" key="3">
    <source>
        <dbReference type="Proteomes" id="UP001230654"/>
    </source>
</evidence>
<dbReference type="SMART" id="SM00347">
    <property type="entry name" value="HTH_MARR"/>
    <property type="match status" value="1"/>
</dbReference>
<dbReference type="InterPro" id="IPR036388">
    <property type="entry name" value="WH-like_DNA-bd_sf"/>
</dbReference>
<reference evidence="2 3" key="1">
    <citation type="submission" date="2023-07" db="EMBL/GenBank/DDBJ databases">
        <title>Comparative genomics of wheat-associated soil bacteria to identify genetic determinants of phenazine resistance.</title>
        <authorList>
            <person name="Mouncey N."/>
        </authorList>
    </citation>
    <scope>NUCLEOTIDE SEQUENCE [LARGE SCALE GENOMIC DNA]</scope>
    <source>
        <strain evidence="2 3">B2I6</strain>
    </source>
</reference>